<sequence length="242" mass="27207">MGSNKCPCCGTPNPELVFCCSRSQIQAAIRSPHCETETLARLETVVEEGSHVQPTVDTVKRAVKVEVTWAENVKVEPVEAGGDSRSSIICIPPTMEEQLMRRIVAGKDELLSAKAMLARHKSVEEELYMSYRVWDLRSERLRKEHELELAITSHFVVTKGDVGNESHHAIRELIAEVRMIEASRKVHGSYSALRAKRAEVLNQERAIKTLARVLEGWESKFDERVQDLLGELQKGGDYDRAA</sequence>
<name>A0A8T0HSK2_CERPU</name>
<evidence type="ECO:0000313" key="2">
    <source>
        <dbReference type="Proteomes" id="UP000822688"/>
    </source>
</evidence>
<keyword evidence="2" id="KW-1185">Reference proteome</keyword>
<comment type="caution">
    <text evidence="1">The sequence shown here is derived from an EMBL/GenBank/DDBJ whole genome shotgun (WGS) entry which is preliminary data.</text>
</comment>
<gene>
    <name evidence="1" type="ORF">KC19_VG223500</name>
</gene>
<dbReference type="Proteomes" id="UP000822688">
    <property type="component" value="Chromosome V"/>
</dbReference>
<accession>A0A8T0HSK2</accession>
<organism evidence="1 2">
    <name type="scientific">Ceratodon purpureus</name>
    <name type="common">Fire moss</name>
    <name type="synonym">Dicranum purpureum</name>
    <dbReference type="NCBI Taxonomy" id="3225"/>
    <lineage>
        <taxon>Eukaryota</taxon>
        <taxon>Viridiplantae</taxon>
        <taxon>Streptophyta</taxon>
        <taxon>Embryophyta</taxon>
        <taxon>Bryophyta</taxon>
        <taxon>Bryophytina</taxon>
        <taxon>Bryopsida</taxon>
        <taxon>Dicranidae</taxon>
        <taxon>Pseudoditrichales</taxon>
        <taxon>Ditrichaceae</taxon>
        <taxon>Ceratodon</taxon>
    </lineage>
</organism>
<dbReference type="EMBL" id="CM026426">
    <property type="protein sequence ID" value="KAG0573942.1"/>
    <property type="molecule type" value="Genomic_DNA"/>
</dbReference>
<protein>
    <submittedName>
        <fullName evidence="1">Uncharacterized protein</fullName>
    </submittedName>
</protein>
<dbReference type="AlphaFoldDB" id="A0A8T0HSK2"/>
<evidence type="ECO:0000313" key="1">
    <source>
        <dbReference type="EMBL" id="KAG0573942.1"/>
    </source>
</evidence>
<reference evidence="1" key="1">
    <citation type="submission" date="2020-06" db="EMBL/GenBank/DDBJ databases">
        <title>WGS assembly of Ceratodon purpureus strain R40.</title>
        <authorList>
            <person name="Carey S.B."/>
            <person name="Jenkins J."/>
            <person name="Shu S."/>
            <person name="Lovell J.T."/>
            <person name="Sreedasyam A."/>
            <person name="Maumus F."/>
            <person name="Tiley G.P."/>
            <person name="Fernandez-Pozo N."/>
            <person name="Barry K."/>
            <person name="Chen C."/>
            <person name="Wang M."/>
            <person name="Lipzen A."/>
            <person name="Daum C."/>
            <person name="Saski C.A."/>
            <person name="Payton A.C."/>
            <person name="Mcbreen J.C."/>
            <person name="Conrad R.E."/>
            <person name="Kollar L.M."/>
            <person name="Olsson S."/>
            <person name="Huttunen S."/>
            <person name="Landis J.B."/>
            <person name="Wickett N.J."/>
            <person name="Johnson M.G."/>
            <person name="Rensing S.A."/>
            <person name="Grimwood J."/>
            <person name="Schmutz J."/>
            <person name="Mcdaniel S.F."/>
        </authorList>
    </citation>
    <scope>NUCLEOTIDE SEQUENCE</scope>
    <source>
        <strain evidence="1">R40</strain>
    </source>
</reference>
<proteinExistence type="predicted"/>